<dbReference type="InterPro" id="IPR013083">
    <property type="entry name" value="Znf_RING/FYVE/PHD"/>
</dbReference>
<dbReference type="OrthoDB" id="3067692at2759"/>
<name>A0A9P3Q1V5_LYOSH</name>
<comment type="caution">
    <text evidence="2">The sequence shown here is derived from an EMBL/GenBank/DDBJ whole genome shotgun (WGS) entry which is preliminary data.</text>
</comment>
<reference evidence="2" key="1">
    <citation type="submission" date="2022-07" db="EMBL/GenBank/DDBJ databases">
        <title>The genome of Lyophyllum shimeji provides insight into the initial evolution of ectomycorrhizal fungal genome.</title>
        <authorList>
            <person name="Kobayashi Y."/>
            <person name="Shibata T."/>
            <person name="Hirakawa H."/>
            <person name="Shigenobu S."/>
            <person name="Nishiyama T."/>
            <person name="Yamada A."/>
            <person name="Hasebe M."/>
            <person name="Kawaguchi M."/>
        </authorList>
    </citation>
    <scope>NUCLEOTIDE SEQUENCE</scope>
    <source>
        <strain evidence="2">AT787</strain>
    </source>
</reference>
<feature type="region of interest" description="Disordered" evidence="1">
    <location>
        <begin position="24"/>
        <end position="57"/>
    </location>
</feature>
<evidence type="ECO:0000256" key="1">
    <source>
        <dbReference type="SAM" id="MobiDB-lite"/>
    </source>
</evidence>
<proteinExistence type="predicted"/>
<sequence length="362" mass="39745">MITPPTNDPPVELFRSSGCCARRKRKLTLDQHDTRSSSRKQASSEDAASAADHTETDAVVEVAERDVEDDGHNKYCSGCRNGGRLIGCNTCKRILCDACVEFPAVLRDDEVFICPKCHTKPPVGKGPRNIAPYRAFSSLNTSTLLHGGPTTRESFALCNSPPLVIISMRLSSIPAVGDSAQAVYHNIAPFLGDNLVYIDLPWDLGDDDTADQYNGRVQHFVARLENGDLKHFRNFAVYVTDHSDPGRGDLHVTVNDGGAAEVSSVLSQLFPPSLRAILKQGKLNTLTLLVCGAVMTRPDAYRDIKAFIDEGYFAWDMGFGQGHLQPCLMNPLLQAASISWFIHERRWEAVLDAFRLIPFAAG</sequence>
<feature type="compositionally biased region" description="Basic and acidic residues" evidence="1">
    <location>
        <begin position="27"/>
        <end position="36"/>
    </location>
</feature>
<dbReference type="InterPro" id="IPR011011">
    <property type="entry name" value="Znf_FYVE_PHD"/>
</dbReference>
<dbReference type="Proteomes" id="UP001063166">
    <property type="component" value="Unassembled WGS sequence"/>
</dbReference>
<keyword evidence="3" id="KW-1185">Reference proteome</keyword>
<accession>A0A9P3Q1V5</accession>
<dbReference type="AlphaFoldDB" id="A0A9P3Q1V5"/>
<gene>
    <name evidence="2" type="ORF">LshimejAT787_3200020</name>
</gene>
<dbReference type="SUPFAM" id="SSF57903">
    <property type="entry name" value="FYVE/PHD zinc finger"/>
    <property type="match status" value="1"/>
</dbReference>
<organism evidence="2 3">
    <name type="scientific">Lyophyllum shimeji</name>
    <name type="common">Hon-shimeji</name>
    <name type="synonym">Tricholoma shimeji</name>
    <dbReference type="NCBI Taxonomy" id="47721"/>
    <lineage>
        <taxon>Eukaryota</taxon>
        <taxon>Fungi</taxon>
        <taxon>Dikarya</taxon>
        <taxon>Basidiomycota</taxon>
        <taxon>Agaricomycotina</taxon>
        <taxon>Agaricomycetes</taxon>
        <taxon>Agaricomycetidae</taxon>
        <taxon>Agaricales</taxon>
        <taxon>Tricholomatineae</taxon>
        <taxon>Lyophyllaceae</taxon>
        <taxon>Lyophyllum</taxon>
    </lineage>
</organism>
<evidence type="ECO:0000313" key="2">
    <source>
        <dbReference type="EMBL" id="GLB45831.1"/>
    </source>
</evidence>
<dbReference type="EMBL" id="BRPK01000032">
    <property type="protein sequence ID" value="GLB45831.1"/>
    <property type="molecule type" value="Genomic_DNA"/>
</dbReference>
<evidence type="ECO:0000313" key="3">
    <source>
        <dbReference type="Proteomes" id="UP001063166"/>
    </source>
</evidence>
<dbReference type="Gene3D" id="3.30.40.10">
    <property type="entry name" value="Zinc/RING finger domain, C3HC4 (zinc finger)"/>
    <property type="match status" value="1"/>
</dbReference>
<protein>
    <submittedName>
        <fullName evidence="2">Uncharacterized protein</fullName>
    </submittedName>
</protein>